<gene>
    <name evidence="1" type="ORF">GR170_25590</name>
</gene>
<name>A0A6L7GD32_9RHOB</name>
<dbReference type="RefSeq" id="WP_160897316.1">
    <property type="nucleotide sequence ID" value="NZ_WUMU01000056.1"/>
</dbReference>
<dbReference type="AlphaFoldDB" id="A0A6L7GD32"/>
<keyword evidence="2" id="KW-1185">Reference proteome</keyword>
<protein>
    <submittedName>
        <fullName evidence="1">Uncharacterized protein</fullName>
    </submittedName>
</protein>
<comment type="caution">
    <text evidence="1">The sequence shown here is derived from an EMBL/GenBank/DDBJ whole genome shotgun (WGS) entry which is preliminary data.</text>
</comment>
<accession>A0A6L7GD32</accession>
<evidence type="ECO:0000313" key="2">
    <source>
        <dbReference type="Proteomes" id="UP000477911"/>
    </source>
</evidence>
<reference evidence="1 2" key="1">
    <citation type="submission" date="2019-12" db="EMBL/GenBank/DDBJ databases">
        <authorList>
            <person name="Li M."/>
        </authorList>
    </citation>
    <scope>NUCLEOTIDE SEQUENCE [LARGE SCALE GENOMIC DNA]</scope>
    <source>
        <strain evidence="1 2">GBMRC 2024</strain>
    </source>
</reference>
<proteinExistence type="predicted"/>
<dbReference type="EMBL" id="WUMU01000056">
    <property type="protein sequence ID" value="MXN21206.1"/>
    <property type="molecule type" value="Genomic_DNA"/>
</dbReference>
<dbReference type="Proteomes" id="UP000477911">
    <property type="component" value="Unassembled WGS sequence"/>
</dbReference>
<organism evidence="1 2">
    <name type="scientific">Pseudooceanicola albus</name>
    <dbReference type="NCBI Taxonomy" id="2692189"/>
    <lineage>
        <taxon>Bacteria</taxon>
        <taxon>Pseudomonadati</taxon>
        <taxon>Pseudomonadota</taxon>
        <taxon>Alphaproteobacteria</taxon>
        <taxon>Rhodobacterales</taxon>
        <taxon>Paracoccaceae</taxon>
        <taxon>Pseudooceanicola</taxon>
    </lineage>
</organism>
<sequence>MKLDFFVGGFLSTAVQPADTLESFANRLADRRGKEVRWSHVTEAQKATELTAGEVEGNDLGRLLHDALELTDKENLANLYSIELRGALEIGGRY</sequence>
<evidence type="ECO:0000313" key="1">
    <source>
        <dbReference type="EMBL" id="MXN21206.1"/>
    </source>
</evidence>